<dbReference type="InterPro" id="IPR050492">
    <property type="entry name" value="Bact_metal-bind_prot9"/>
</dbReference>
<keyword evidence="2" id="KW-0813">Transport</keyword>
<evidence type="ECO:0000256" key="2">
    <source>
        <dbReference type="ARBA" id="ARBA00022448"/>
    </source>
</evidence>
<sequence>MKTYTYTYINKVIKMLAGYGLLSIILLCLTNCNGSKKNTFDPNKPTVTVTIEPYRYFVNQIAGDDVNVNVMVPAGSSPETYEPSAKQMMELSHSVIYFKVGEIGFEKTWMEKLHKNAPKMKIVDTSERIESAKTKSGYVDPHTWMSVDNAKIISYTIRDELSMMYPDKAKKFYERCEAFNKHLVELRDMLNAIYLGVRLRGNRQSSFVIYHPVLTYFAREYDLEQFALEDEGREPSIQQIQNIINLAKSEEISVLFVQKEFANRNIQTFINATNVKPIEINPLSYDWEEQMLLIMRSLTKDTVSDKAVLKAKARRKAENIQQ</sequence>
<dbReference type="RefSeq" id="WP_264898716.1">
    <property type="nucleotide sequence ID" value="NZ_JAPDVH010000001.1"/>
</dbReference>
<comment type="similarity">
    <text evidence="1">Belongs to the bacterial solute-binding protein 9 family.</text>
</comment>
<comment type="caution">
    <text evidence="4">The sequence shown here is derived from an EMBL/GenBank/DDBJ whole genome shotgun (WGS) entry which is preliminary data.</text>
</comment>
<evidence type="ECO:0000256" key="1">
    <source>
        <dbReference type="ARBA" id="ARBA00011028"/>
    </source>
</evidence>
<dbReference type="EMBL" id="JAPDVH010000001">
    <property type="protein sequence ID" value="MCW4154237.1"/>
    <property type="molecule type" value="Genomic_DNA"/>
</dbReference>
<protein>
    <submittedName>
        <fullName evidence="4">Zinc ABC transporter substrate-binding protein</fullName>
    </submittedName>
</protein>
<evidence type="ECO:0000256" key="3">
    <source>
        <dbReference type="ARBA" id="ARBA00022729"/>
    </source>
</evidence>
<evidence type="ECO:0000313" key="4">
    <source>
        <dbReference type="EMBL" id="MCW4154237.1"/>
    </source>
</evidence>
<proteinExistence type="inferred from homology"/>
<dbReference type="PANTHER" id="PTHR42953:SF3">
    <property type="entry name" value="HIGH-AFFINITY ZINC UPTAKE SYSTEM PROTEIN ZNUA"/>
    <property type="match status" value="1"/>
</dbReference>
<dbReference type="GO" id="GO:0030001">
    <property type="term" value="P:metal ion transport"/>
    <property type="evidence" value="ECO:0007669"/>
    <property type="project" value="InterPro"/>
</dbReference>
<dbReference type="Proteomes" id="UP001209168">
    <property type="component" value="Unassembled WGS sequence"/>
</dbReference>
<keyword evidence="3" id="KW-0732">Signal</keyword>
<dbReference type="AlphaFoldDB" id="A0AAW5UK71"/>
<name>A0AAW5UK71_9BACT</name>
<dbReference type="PANTHER" id="PTHR42953">
    <property type="entry name" value="HIGH-AFFINITY ZINC UPTAKE SYSTEM PROTEIN ZNUA-RELATED"/>
    <property type="match status" value="1"/>
</dbReference>
<dbReference type="GO" id="GO:0046872">
    <property type="term" value="F:metal ion binding"/>
    <property type="evidence" value="ECO:0007669"/>
    <property type="project" value="InterPro"/>
</dbReference>
<dbReference type="InterPro" id="IPR006127">
    <property type="entry name" value="ZnuA-like"/>
</dbReference>
<dbReference type="Gene3D" id="3.40.50.1980">
    <property type="entry name" value="Nitrogenase molybdenum iron protein domain"/>
    <property type="match status" value="2"/>
</dbReference>
<dbReference type="Pfam" id="PF01297">
    <property type="entry name" value="ZnuA"/>
    <property type="match status" value="1"/>
</dbReference>
<evidence type="ECO:0000313" key="5">
    <source>
        <dbReference type="Proteomes" id="UP001209168"/>
    </source>
</evidence>
<organism evidence="4 5">
    <name type="scientific">Segatella copri</name>
    <dbReference type="NCBI Taxonomy" id="165179"/>
    <lineage>
        <taxon>Bacteria</taxon>
        <taxon>Pseudomonadati</taxon>
        <taxon>Bacteroidota</taxon>
        <taxon>Bacteroidia</taxon>
        <taxon>Bacteroidales</taxon>
        <taxon>Prevotellaceae</taxon>
        <taxon>Segatella</taxon>
    </lineage>
</organism>
<dbReference type="SUPFAM" id="SSF53807">
    <property type="entry name" value="Helical backbone' metal receptor"/>
    <property type="match status" value="1"/>
</dbReference>
<gene>
    <name evidence="4" type="ORF">ONT23_01510</name>
</gene>
<accession>A0AAW5UK71</accession>
<reference evidence="4" key="1">
    <citation type="submission" date="2022-11" db="EMBL/GenBank/DDBJ databases">
        <title>Genomic repertoires linked with pathogenic potency of arthritogenic Prevotella copri isolated from the gut of rheumatoid arthritis patients.</title>
        <authorList>
            <person name="Nii T."/>
            <person name="Maeda Y."/>
            <person name="Motooka D."/>
            <person name="Naito M."/>
            <person name="Matsumoto Y."/>
            <person name="Ogawa T."/>
            <person name="Oguro-Igashira E."/>
            <person name="Kishikawa T."/>
            <person name="Yamashita M."/>
            <person name="Koizumi S."/>
            <person name="Kurakawa T."/>
            <person name="Okumura R."/>
            <person name="Kayama H."/>
            <person name="Murakami M."/>
            <person name="Sakaguchi T."/>
            <person name="Das B."/>
            <person name="Nakamura S."/>
            <person name="Okada Y."/>
            <person name="Kumanogoh A."/>
            <person name="Takeda K."/>
        </authorList>
    </citation>
    <scope>NUCLEOTIDE SEQUENCE</scope>
    <source>
        <strain evidence="4">H012_8</strain>
    </source>
</reference>